<evidence type="ECO:0000256" key="10">
    <source>
        <dbReference type="SAM" id="MobiDB-lite"/>
    </source>
</evidence>
<dbReference type="PROSITE" id="PS00194">
    <property type="entry name" value="THIOREDOXIN_1"/>
    <property type="match status" value="2"/>
</dbReference>
<dbReference type="InterPro" id="IPR051063">
    <property type="entry name" value="PDI"/>
</dbReference>
<evidence type="ECO:0000256" key="1">
    <source>
        <dbReference type="ARBA" id="ARBA00001182"/>
    </source>
</evidence>
<dbReference type="InParanoid" id="A0A151GNI0"/>
<comment type="similarity">
    <text evidence="2 9">Belongs to the protein disulfide isomerase family.</text>
</comment>
<dbReference type="Pfam" id="PF00085">
    <property type="entry name" value="Thioredoxin"/>
    <property type="match status" value="2"/>
</dbReference>
<gene>
    <name evidence="13" type="ORF">DCS_05694</name>
</gene>
<evidence type="ECO:0000256" key="8">
    <source>
        <dbReference type="ARBA" id="ARBA00023284"/>
    </source>
</evidence>
<dbReference type="GO" id="GO:0006457">
    <property type="term" value="P:protein folding"/>
    <property type="evidence" value="ECO:0007669"/>
    <property type="project" value="TreeGrafter"/>
</dbReference>
<dbReference type="SUPFAM" id="SSF52833">
    <property type="entry name" value="Thioredoxin-like"/>
    <property type="match status" value="2"/>
</dbReference>
<evidence type="ECO:0000256" key="11">
    <source>
        <dbReference type="SAM" id="SignalP"/>
    </source>
</evidence>
<feature type="compositionally biased region" description="Basic and acidic residues" evidence="10">
    <location>
        <begin position="381"/>
        <end position="390"/>
    </location>
</feature>
<dbReference type="Gene3D" id="3.40.30.10">
    <property type="entry name" value="Glutaredoxin"/>
    <property type="match status" value="2"/>
</dbReference>
<dbReference type="PANTHER" id="PTHR45672:SF11">
    <property type="entry name" value="PROTEIN DISULFIDE-ISOMERASE C17H9.14C"/>
    <property type="match status" value="1"/>
</dbReference>
<keyword evidence="5" id="KW-0677">Repeat</keyword>
<dbReference type="PROSITE" id="PS51352">
    <property type="entry name" value="THIOREDOXIN_2"/>
    <property type="match status" value="2"/>
</dbReference>
<dbReference type="PRINTS" id="PR00421">
    <property type="entry name" value="THIOREDOXIN"/>
</dbReference>
<evidence type="ECO:0000256" key="5">
    <source>
        <dbReference type="ARBA" id="ARBA00022737"/>
    </source>
</evidence>
<feature type="signal peptide" evidence="11">
    <location>
        <begin position="1"/>
        <end position="18"/>
    </location>
</feature>
<dbReference type="Proteomes" id="UP000076580">
    <property type="component" value="Chromosome 02"/>
</dbReference>
<feature type="domain" description="Thioredoxin" evidence="12">
    <location>
        <begin position="3"/>
        <end position="130"/>
    </location>
</feature>
<evidence type="ECO:0000313" key="14">
    <source>
        <dbReference type="Proteomes" id="UP000076580"/>
    </source>
</evidence>
<dbReference type="CDD" id="cd02998">
    <property type="entry name" value="PDI_a_ERp38"/>
    <property type="match status" value="2"/>
</dbReference>
<evidence type="ECO:0000259" key="12">
    <source>
        <dbReference type="PROSITE" id="PS51352"/>
    </source>
</evidence>
<dbReference type="EMBL" id="LAYC01000002">
    <property type="protein sequence ID" value="KYK58677.1"/>
    <property type="molecule type" value="Genomic_DNA"/>
</dbReference>
<dbReference type="CDD" id="cd00238">
    <property type="entry name" value="ERp29c"/>
    <property type="match status" value="1"/>
</dbReference>
<evidence type="ECO:0000313" key="13">
    <source>
        <dbReference type="EMBL" id="KYK58677.1"/>
    </source>
</evidence>
<evidence type="ECO:0000256" key="9">
    <source>
        <dbReference type="RuleBase" id="RU004208"/>
    </source>
</evidence>
<keyword evidence="7" id="KW-0413">Isomerase</keyword>
<dbReference type="FunFam" id="3.40.30.10:FF:000032">
    <property type="entry name" value="Protein disulfide-isomerase A6 homolog"/>
    <property type="match status" value="1"/>
</dbReference>
<dbReference type="AlphaFoldDB" id="A0A151GNI0"/>
<dbReference type="Pfam" id="PF07749">
    <property type="entry name" value="ERp29"/>
    <property type="match status" value="1"/>
</dbReference>
<sequence length="390" mass="42546">MVLLKGFALSAVVAVAAAKSAVIDLRSSNFDDVVLKSGKATFVEFYAPWCGHCKNLAPIWEDLGVAYEHAKNKVQIAKVNGDEDRALSKRFGIQGFPTLKFFDGKSDTPLDYEEARDLQSLSNFIRKQVGIEGKKKVEVPSNVVMLNERSFPKAIGGDQNILVAFTAPWCGHCKTLAPIWEDIANSFASEDNVMVAKVDADAADGKLVGKEYGITGYPTLKYFRAGSKKAEPYEGGRTEADFVEFMNGIAGTQRMPGGELNSQAGTVASLDTLVSKMLGDGKMTDITAELEKESEKLTKAAQKKYAEYYVRVVNKLSKSEAFAEKELTRLTGILSKGGIAPLKRDEIQRKLNVLRKFTEGVGDKVTESVGEKVTESVGDQATKEEAKDEL</sequence>
<dbReference type="RefSeq" id="XP_040658029.1">
    <property type="nucleotide sequence ID" value="XM_040802996.1"/>
</dbReference>
<feature type="chain" id="PRO_5007580822" description="protein disulfide-isomerase" evidence="11">
    <location>
        <begin position="19"/>
        <end position="390"/>
    </location>
</feature>
<protein>
    <recommendedName>
        <fullName evidence="3">protein disulfide-isomerase</fullName>
        <ecNumber evidence="3">5.3.4.1</ecNumber>
    </recommendedName>
</protein>
<evidence type="ECO:0000256" key="4">
    <source>
        <dbReference type="ARBA" id="ARBA00022729"/>
    </source>
</evidence>
<dbReference type="InterPro" id="IPR005788">
    <property type="entry name" value="PDI_thioredoxin-like_dom"/>
</dbReference>
<dbReference type="InterPro" id="IPR036356">
    <property type="entry name" value="ERp29_C_sf"/>
</dbReference>
<dbReference type="InterPro" id="IPR013766">
    <property type="entry name" value="Thioredoxin_domain"/>
</dbReference>
<feature type="region of interest" description="Disordered" evidence="10">
    <location>
        <begin position="368"/>
        <end position="390"/>
    </location>
</feature>
<dbReference type="Gene3D" id="1.20.1150.12">
    <property type="entry name" value="Endoplasmic reticulum resident protein 29, C-terminal domain"/>
    <property type="match status" value="1"/>
</dbReference>
<dbReference type="GO" id="GO:0003756">
    <property type="term" value="F:protein disulfide isomerase activity"/>
    <property type="evidence" value="ECO:0007669"/>
    <property type="project" value="UniProtKB-EC"/>
</dbReference>
<accession>A0A151GNI0</accession>
<keyword evidence="4 11" id="KW-0732">Signal</keyword>
<evidence type="ECO:0000256" key="2">
    <source>
        <dbReference type="ARBA" id="ARBA00006347"/>
    </source>
</evidence>
<name>A0A151GNI0_DRECN</name>
<dbReference type="STRING" id="98403.A0A151GNI0"/>
<organism evidence="13 14">
    <name type="scientific">Drechmeria coniospora</name>
    <name type="common">Nematophagous fungus</name>
    <name type="synonym">Meria coniospora</name>
    <dbReference type="NCBI Taxonomy" id="98403"/>
    <lineage>
        <taxon>Eukaryota</taxon>
        <taxon>Fungi</taxon>
        <taxon>Dikarya</taxon>
        <taxon>Ascomycota</taxon>
        <taxon>Pezizomycotina</taxon>
        <taxon>Sordariomycetes</taxon>
        <taxon>Hypocreomycetidae</taxon>
        <taxon>Hypocreales</taxon>
        <taxon>Ophiocordycipitaceae</taxon>
        <taxon>Drechmeria</taxon>
    </lineage>
</organism>
<dbReference type="InterPro" id="IPR036249">
    <property type="entry name" value="Thioredoxin-like_sf"/>
</dbReference>
<comment type="caution">
    <text evidence="13">The sequence shown here is derived from an EMBL/GenBank/DDBJ whole genome shotgun (WGS) entry which is preliminary data.</text>
</comment>
<keyword evidence="8" id="KW-0676">Redox-active center</keyword>
<evidence type="ECO:0000256" key="6">
    <source>
        <dbReference type="ARBA" id="ARBA00023157"/>
    </source>
</evidence>
<dbReference type="PANTHER" id="PTHR45672">
    <property type="entry name" value="PROTEIN DISULFIDE-ISOMERASE C17H9.14C-RELATED"/>
    <property type="match status" value="1"/>
</dbReference>
<keyword evidence="6" id="KW-1015">Disulfide bond</keyword>
<dbReference type="SUPFAM" id="SSF47933">
    <property type="entry name" value="ERP29 C domain-like"/>
    <property type="match status" value="1"/>
</dbReference>
<keyword evidence="14" id="KW-1185">Reference proteome</keyword>
<dbReference type="InterPro" id="IPR011679">
    <property type="entry name" value="ERp29_C"/>
</dbReference>
<dbReference type="GeneID" id="63718337"/>
<proteinExistence type="inferred from homology"/>
<evidence type="ECO:0000256" key="7">
    <source>
        <dbReference type="ARBA" id="ARBA00023235"/>
    </source>
</evidence>
<evidence type="ECO:0000256" key="3">
    <source>
        <dbReference type="ARBA" id="ARBA00012723"/>
    </source>
</evidence>
<dbReference type="InterPro" id="IPR017937">
    <property type="entry name" value="Thioredoxin_CS"/>
</dbReference>
<reference evidence="13 14" key="1">
    <citation type="journal article" date="2016" name="Sci. Rep.">
        <title>Insights into Adaptations to a Near-Obligate Nematode Endoparasitic Lifestyle from the Finished Genome of Drechmeria coniospora.</title>
        <authorList>
            <person name="Zhang L."/>
            <person name="Zhou Z."/>
            <person name="Guo Q."/>
            <person name="Fokkens L."/>
            <person name="Miskei M."/>
            <person name="Pocsi I."/>
            <person name="Zhang W."/>
            <person name="Chen M."/>
            <person name="Wang L."/>
            <person name="Sun Y."/>
            <person name="Donzelli B.G."/>
            <person name="Gibson D.M."/>
            <person name="Nelson D.R."/>
            <person name="Luo J.G."/>
            <person name="Rep M."/>
            <person name="Liu H."/>
            <person name="Yang S."/>
            <person name="Wang J."/>
            <person name="Krasnoff S.B."/>
            <person name="Xu Y."/>
            <person name="Molnar I."/>
            <person name="Lin M."/>
        </authorList>
    </citation>
    <scope>NUCLEOTIDE SEQUENCE [LARGE SCALE GENOMIC DNA]</scope>
    <source>
        <strain evidence="13 14">ARSEF 6962</strain>
    </source>
</reference>
<dbReference type="NCBIfam" id="TIGR01126">
    <property type="entry name" value="pdi_dom"/>
    <property type="match status" value="2"/>
</dbReference>
<dbReference type="GO" id="GO:0005783">
    <property type="term" value="C:endoplasmic reticulum"/>
    <property type="evidence" value="ECO:0007669"/>
    <property type="project" value="InterPro"/>
</dbReference>
<comment type="catalytic activity">
    <reaction evidence="1">
        <text>Catalyzes the rearrangement of -S-S- bonds in proteins.</text>
        <dbReference type="EC" id="5.3.4.1"/>
    </reaction>
</comment>
<dbReference type="EC" id="5.3.4.1" evidence="3"/>
<feature type="domain" description="Thioredoxin" evidence="12">
    <location>
        <begin position="131"/>
        <end position="251"/>
    </location>
</feature>